<accession>A0ABP1F0U4</accession>
<reference evidence="1 2" key="1">
    <citation type="submission" date="2024-05" db="EMBL/GenBank/DDBJ databases">
        <authorList>
            <person name="Duchaud E."/>
        </authorList>
    </citation>
    <scope>NUCLEOTIDE SEQUENCE [LARGE SCALE GENOMIC DNA]</scope>
    <source>
        <strain evidence="1">Ena-SAMPLE-TAB-13-05-2024-13:56:06:370-140308</strain>
    </source>
</reference>
<comment type="caution">
    <text evidence="1">The sequence shown here is derived from an EMBL/GenBank/DDBJ whole genome shotgun (WGS) entry which is preliminary data.</text>
</comment>
<evidence type="ECO:0000313" key="1">
    <source>
        <dbReference type="EMBL" id="CAL2104161.1"/>
    </source>
</evidence>
<sequence>MITAKLNEKMMNNNDPITEIIMMANNEMGNPIIIARFRMFL</sequence>
<gene>
    <name evidence="1" type="ORF">T190423A01A_60098</name>
</gene>
<dbReference type="EMBL" id="CAXJIO010000015">
    <property type="protein sequence ID" value="CAL2104161.1"/>
    <property type="molecule type" value="Genomic_DNA"/>
</dbReference>
<organism evidence="1 2">
    <name type="scientific">Tenacibaculum polynesiense</name>
    <dbReference type="NCBI Taxonomy" id="3137857"/>
    <lineage>
        <taxon>Bacteria</taxon>
        <taxon>Pseudomonadati</taxon>
        <taxon>Bacteroidota</taxon>
        <taxon>Flavobacteriia</taxon>
        <taxon>Flavobacteriales</taxon>
        <taxon>Flavobacteriaceae</taxon>
        <taxon>Tenacibaculum</taxon>
    </lineage>
</organism>
<name>A0ABP1F0U4_9FLAO</name>
<evidence type="ECO:0000313" key="2">
    <source>
        <dbReference type="Proteomes" id="UP001497527"/>
    </source>
</evidence>
<protein>
    <submittedName>
        <fullName evidence="1">Uncharacterized protein</fullName>
    </submittedName>
</protein>
<proteinExistence type="predicted"/>
<keyword evidence="2" id="KW-1185">Reference proteome</keyword>
<dbReference type="Proteomes" id="UP001497527">
    <property type="component" value="Unassembled WGS sequence"/>
</dbReference>